<dbReference type="PANTHER" id="PTHR43665:SF1">
    <property type="entry name" value="ISOPENTENYL-DIPHOSPHATE DELTA-ISOMERASE"/>
    <property type="match status" value="1"/>
</dbReference>
<feature type="binding site" evidence="11">
    <location>
        <position position="169"/>
    </location>
    <ligand>
        <name>substrate</name>
    </ligand>
</feature>
<evidence type="ECO:0000256" key="4">
    <source>
        <dbReference type="ARBA" id="ARBA00022643"/>
    </source>
</evidence>
<feature type="binding site" evidence="11">
    <location>
        <begin position="106"/>
        <end position="108"/>
    </location>
    <ligand>
        <name>substrate</name>
    </ligand>
</feature>
<comment type="cofactor">
    <cofactor evidence="11">
        <name>Mg(2+)</name>
        <dbReference type="ChEBI" id="CHEBI:18420"/>
    </cofactor>
</comment>
<evidence type="ECO:0000256" key="8">
    <source>
        <dbReference type="ARBA" id="ARBA00023229"/>
    </source>
</evidence>
<comment type="subunit">
    <text evidence="10 11">Homooctamer. Dimer of tetramers.</text>
</comment>
<evidence type="ECO:0000256" key="7">
    <source>
        <dbReference type="ARBA" id="ARBA00022857"/>
    </source>
</evidence>
<comment type="cofactor">
    <cofactor evidence="1 11">
        <name>FMN</name>
        <dbReference type="ChEBI" id="CHEBI:58210"/>
    </cofactor>
</comment>
<evidence type="ECO:0000256" key="5">
    <source>
        <dbReference type="ARBA" id="ARBA00022723"/>
    </source>
</evidence>
<accession>A0ABV8SD12</accession>
<keyword evidence="7 11" id="KW-0521">NADP</keyword>
<comment type="caution">
    <text evidence="13">The sequence shown here is derived from an EMBL/GenBank/DDBJ whole genome shotgun (WGS) entry which is preliminary data.</text>
</comment>
<evidence type="ECO:0000256" key="1">
    <source>
        <dbReference type="ARBA" id="ARBA00001917"/>
    </source>
</evidence>
<evidence type="ECO:0000313" key="14">
    <source>
        <dbReference type="Proteomes" id="UP001595755"/>
    </source>
</evidence>
<sequence length="351" mass="38404">MHEDSSRSQRESGIARRKREHIEICVREDVEGRGEGTGFDRYRFRHLALPEIDFRTVDASVSFIGRRLKAPLMISSMTGGTEEAHRINIRLAETAERHGWAMGLGSLRAAIEDPVGSDSFVVRRYAPSIPLIANLGAVQLNYGYGLDQCRRAVELAEADGLVLHLNGMQEVFQHGGDMDFSGLLVKIERLCRAASFPIGIKEVGFGIDGETARRLSEAGVAFIDVAGAGGTSWIEVEKHRSDDPVRREAAEAFLDWGIPTSECVRETRKELPDMTIVASGGLANGVDAAKALALGANLAAFGRALLAPALHSEERLEELFARIAFELRAAMFGIGAANVEQLMRTKRLHRV</sequence>
<feature type="binding site" evidence="11">
    <location>
        <position position="201"/>
    </location>
    <ligand>
        <name>FMN</name>
        <dbReference type="ChEBI" id="CHEBI:58210"/>
    </ligand>
</feature>
<comment type="similarity">
    <text evidence="11">Belongs to the IPP isomerase type 2 family.</text>
</comment>
<evidence type="ECO:0000256" key="2">
    <source>
        <dbReference type="ARBA" id="ARBA00022490"/>
    </source>
</evidence>
<feature type="binding site" evidence="11">
    <location>
        <position position="231"/>
    </location>
    <ligand>
        <name>FMN</name>
        <dbReference type="ChEBI" id="CHEBI:58210"/>
    </ligand>
</feature>
<dbReference type="RefSeq" id="WP_204605495.1">
    <property type="nucleotide sequence ID" value="NZ_JBHSED010000032.1"/>
</dbReference>
<dbReference type="EMBL" id="JBHSED010000032">
    <property type="protein sequence ID" value="MFC4304773.1"/>
    <property type="molecule type" value="Genomic_DNA"/>
</dbReference>
<comment type="subcellular location">
    <subcellularLocation>
        <location evidence="11">Cytoplasm</location>
    </subcellularLocation>
</comment>
<gene>
    <name evidence="11 13" type="primary">fni</name>
    <name evidence="13" type="ORF">ACFO1S_15180</name>
</gene>
<keyword evidence="4 11" id="KW-0288">FMN</keyword>
<proteinExistence type="inferred from homology"/>
<keyword evidence="8 11" id="KW-0414">Isoprene biosynthesis</keyword>
<dbReference type="PIRSF" id="PIRSF003314">
    <property type="entry name" value="IPP_isomerase"/>
    <property type="match status" value="1"/>
</dbReference>
<dbReference type="Pfam" id="PF01070">
    <property type="entry name" value="FMN_dh"/>
    <property type="match status" value="2"/>
</dbReference>
<dbReference type="NCBIfam" id="TIGR02151">
    <property type="entry name" value="IPP_isom_2"/>
    <property type="match status" value="1"/>
</dbReference>
<dbReference type="HAMAP" id="MF_00354">
    <property type="entry name" value="Idi_2"/>
    <property type="match status" value="1"/>
</dbReference>
<dbReference type="Gene3D" id="3.20.20.70">
    <property type="entry name" value="Aldolase class I"/>
    <property type="match status" value="1"/>
</dbReference>
<comment type="caution">
    <text evidence="11">Lacks conserved residue(s) required for the propagation of feature annotation.</text>
</comment>
<evidence type="ECO:0000256" key="10">
    <source>
        <dbReference type="ARBA" id="ARBA00025810"/>
    </source>
</evidence>
<keyword evidence="14" id="KW-1185">Reference proteome</keyword>
<keyword evidence="9 11" id="KW-0413">Isomerase</keyword>
<dbReference type="InterPro" id="IPR013785">
    <property type="entry name" value="Aldolase_TIM"/>
</dbReference>
<dbReference type="Proteomes" id="UP001595755">
    <property type="component" value="Unassembled WGS sequence"/>
</dbReference>
<feature type="binding site" evidence="11">
    <location>
        <position position="170"/>
    </location>
    <ligand>
        <name>Mg(2+)</name>
        <dbReference type="ChEBI" id="CHEBI:18420"/>
    </ligand>
</feature>
<dbReference type="InterPro" id="IPR011179">
    <property type="entry name" value="IPdP_isomerase"/>
</dbReference>
<keyword evidence="6 11" id="KW-0460">Magnesium</keyword>
<dbReference type="EC" id="5.3.3.2" evidence="11"/>
<name>A0ABV8SD12_9BACL</name>
<feature type="binding site" evidence="11">
    <location>
        <position position="106"/>
    </location>
    <ligand>
        <name>FMN</name>
        <dbReference type="ChEBI" id="CHEBI:58210"/>
    </ligand>
</feature>
<keyword evidence="5 11" id="KW-0479">Metal-binding</keyword>
<feature type="binding site" evidence="11">
    <location>
        <position position="75"/>
    </location>
    <ligand>
        <name>FMN</name>
        <dbReference type="ChEBI" id="CHEBI:58210"/>
    </ligand>
</feature>
<dbReference type="CDD" id="cd02811">
    <property type="entry name" value="IDI-2_FMN"/>
    <property type="match status" value="1"/>
</dbReference>
<comment type="cofactor">
    <cofactor evidence="11">
        <name>NADPH</name>
        <dbReference type="ChEBI" id="CHEBI:57783"/>
    </cofactor>
</comment>
<keyword evidence="3 11" id="KW-0285">Flavoprotein</keyword>
<feature type="binding site" evidence="11">
    <location>
        <begin position="17"/>
        <end position="18"/>
    </location>
    <ligand>
        <name>substrate</name>
    </ligand>
</feature>
<comment type="function">
    <text evidence="11">Involved in the biosynthesis of isoprenoids. Catalyzes the 1,3-allylic rearrangement of the homoallylic substrate isopentenyl (IPP) to its allylic isomer, dimethylallyl diphosphate (DMAPP).</text>
</comment>
<evidence type="ECO:0000259" key="12">
    <source>
        <dbReference type="Pfam" id="PF01070"/>
    </source>
</evidence>
<feature type="domain" description="FMN-dependent dehydrogenase" evidence="12">
    <location>
        <begin position="186"/>
        <end position="344"/>
    </location>
</feature>
<evidence type="ECO:0000256" key="6">
    <source>
        <dbReference type="ARBA" id="ARBA00022842"/>
    </source>
</evidence>
<reference evidence="14" key="1">
    <citation type="journal article" date="2019" name="Int. J. Syst. Evol. Microbiol.">
        <title>The Global Catalogue of Microorganisms (GCM) 10K type strain sequencing project: providing services to taxonomists for standard genome sequencing and annotation.</title>
        <authorList>
            <consortium name="The Broad Institute Genomics Platform"/>
            <consortium name="The Broad Institute Genome Sequencing Center for Infectious Disease"/>
            <person name="Wu L."/>
            <person name="Ma J."/>
        </authorList>
    </citation>
    <scope>NUCLEOTIDE SEQUENCE [LARGE SCALE GENOMIC DNA]</scope>
    <source>
        <strain evidence="14">CGMCC 4.1641</strain>
    </source>
</reference>
<evidence type="ECO:0000256" key="3">
    <source>
        <dbReference type="ARBA" id="ARBA00022630"/>
    </source>
</evidence>
<keyword evidence="2 11" id="KW-0963">Cytoplasm</keyword>
<protein>
    <recommendedName>
        <fullName evidence="11">Isopentenyl-diphosphate delta-isomerase</fullName>
        <shortName evidence="11">IPP isomerase</shortName>
        <ecNumber evidence="11">5.3.3.2</ecNumber>
    </recommendedName>
    <alternativeName>
        <fullName evidence="11">Isopentenyl diphosphate:dimethylallyl diphosphate isomerase</fullName>
    </alternativeName>
    <alternativeName>
        <fullName evidence="11">Isopentenyl pyrophosphate isomerase</fullName>
    </alternativeName>
    <alternativeName>
        <fullName evidence="11">Type 2 isopentenyl diphosphate isomerase</fullName>
        <shortName evidence="11">IDI-2</shortName>
    </alternativeName>
</protein>
<evidence type="ECO:0000256" key="11">
    <source>
        <dbReference type="HAMAP-Rule" id="MF_00354"/>
    </source>
</evidence>
<dbReference type="GO" id="GO:0004452">
    <property type="term" value="F:isopentenyl-diphosphate delta-isomerase activity"/>
    <property type="evidence" value="ECO:0007669"/>
    <property type="project" value="UniProtKB-EC"/>
</dbReference>
<evidence type="ECO:0000256" key="9">
    <source>
        <dbReference type="ARBA" id="ARBA00023235"/>
    </source>
</evidence>
<feature type="binding site" evidence="11">
    <location>
        <position position="134"/>
    </location>
    <ligand>
        <name>FMN</name>
        <dbReference type="ChEBI" id="CHEBI:58210"/>
    </ligand>
</feature>
<evidence type="ECO:0000313" key="13">
    <source>
        <dbReference type="EMBL" id="MFC4304773.1"/>
    </source>
</evidence>
<feature type="binding site" evidence="11">
    <location>
        <begin position="76"/>
        <end position="78"/>
    </location>
    <ligand>
        <name>FMN</name>
        <dbReference type="ChEBI" id="CHEBI:58210"/>
    </ligand>
</feature>
<dbReference type="InterPro" id="IPR000262">
    <property type="entry name" value="FMN-dep_DH"/>
</dbReference>
<comment type="catalytic activity">
    <reaction evidence="11">
        <text>isopentenyl diphosphate = dimethylallyl diphosphate</text>
        <dbReference type="Rhea" id="RHEA:23284"/>
        <dbReference type="ChEBI" id="CHEBI:57623"/>
        <dbReference type="ChEBI" id="CHEBI:128769"/>
        <dbReference type="EC" id="5.3.3.2"/>
    </reaction>
</comment>
<dbReference type="SUPFAM" id="SSF51395">
    <property type="entry name" value="FMN-linked oxidoreductases"/>
    <property type="match status" value="1"/>
</dbReference>
<feature type="domain" description="FMN-dependent dehydrogenase" evidence="12">
    <location>
        <begin position="21"/>
        <end position="108"/>
    </location>
</feature>
<dbReference type="PANTHER" id="PTHR43665">
    <property type="entry name" value="ISOPENTENYL-DIPHOSPHATE DELTA-ISOMERASE"/>
    <property type="match status" value="1"/>
</dbReference>
<organism evidence="13 14">
    <name type="scientific">Cohnella boryungensis</name>
    <dbReference type="NCBI Taxonomy" id="768479"/>
    <lineage>
        <taxon>Bacteria</taxon>
        <taxon>Bacillati</taxon>
        <taxon>Bacillota</taxon>
        <taxon>Bacilli</taxon>
        <taxon>Bacillales</taxon>
        <taxon>Paenibacillaceae</taxon>
        <taxon>Cohnella</taxon>
    </lineage>
</organism>